<comment type="caution">
    <text evidence="2">The sequence shown here is derived from an EMBL/GenBank/DDBJ whole genome shotgun (WGS) entry which is preliminary data.</text>
</comment>
<gene>
    <name evidence="2" type="ORF">HOLleu_00687</name>
</gene>
<dbReference type="PANTHER" id="PTHR47331">
    <property type="entry name" value="PHD-TYPE DOMAIN-CONTAINING PROTEIN"/>
    <property type="match status" value="1"/>
</dbReference>
<keyword evidence="3" id="KW-1185">Reference proteome</keyword>
<evidence type="ECO:0000313" key="2">
    <source>
        <dbReference type="EMBL" id="KAJ8048396.1"/>
    </source>
</evidence>
<sequence length="141" mass="15682">MCVHVIGARVVVIVLFNALLKISDYHESTINTTKCNFYVDDCLKAVSSEERAIELYSEVTELLRGGFKLTKWVTNSVEVLSHSSGRQLLLPRILSSIKRALGGDIFGYKINVKEKPLTRRGLLSSVISIYDPLGLSVRNKG</sequence>
<accession>A0A9Q1CNZ7</accession>
<protein>
    <submittedName>
        <fullName evidence="2">Uncharacterized protein</fullName>
    </submittedName>
</protein>
<proteinExistence type="predicted"/>
<reference evidence="2" key="1">
    <citation type="submission" date="2021-10" db="EMBL/GenBank/DDBJ databases">
        <title>Tropical sea cucumber genome reveals ecological adaptation and Cuvierian tubules defense mechanism.</title>
        <authorList>
            <person name="Chen T."/>
        </authorList>
    </citation>
    <scope>NUCLEOTIDE SEQUENCE</scope>
    <source>
        <strain evidence="2">Nanhai2018</strain>
        <tissue evidence="2">Muscle</tissue>
    </source>
</reference>
<feature type="signal peptide" evidence="1">
    <location>
        <begin position="1"/>
        <end position="25"/>
    </location>
</feature>
<dbReference type="AlphaFoldDB" id="A0A9Q1CNZ7"/>
<evidence type="ECO:0000256" key="1">
    <source>
        <dbReference type="SAM" id="SignalP"/>
    </source>
</evidence>
<keyword evidence="1" id="KW-0732">Signal</keyword>
<dbReference type="OrthoDB" id="8194935at2759"/>
<dbReference type="EMBL" id="JAIZAY010000001">
    <property type="protein sequence ID" value="KAJ8048396.1"/>
    <property type="molecule type" value="Genomic_DNA"/>
</dbReference>
<evidence type="ECO:0000313" key="3">
    <source>
        <dbReference type="Proteomes" id="UP001152320"/>
    </source>
</evidence>
<feature type="chain" id="PRO_5040503735" evidence="1">
    <location>
        <begin position="26"/>
        <end position="141"/>
    </location>
</feature>
<dbReference type="Proteomes" id="UP001152320">
    <property type="component" value="Chromosome 1"/>
</dbReference>
<organism evidence="2 3">
    <name type="scientific">Holothuria leucospilota</name>
    <name type="common">Black long sea cucumber</name>
    <name type="synonym">Mertensiothuria leucospilota</name>
    <dbReference type="NCBI Taxonomy" id="206669"/>
    <lineage>
        <taxon>Eukaryota</taxon>
        <taxon>Metazoa</taxon>
        <taxon>Echinodermata</taxon>
        <taxon>Eleutherozoa</taxon>
        <taxon>Echinozoa</taxon>
        <taxon>Holothuroidea</taxon>
        <taxon>Aspidochirotacea</taxon>
        <taxon>Aspidochirotida</taxon>
        <taxon>Holothuriidae</taxon>
        <taxon>Holothuria</taxon>
    </lineage>
</organism>
<name>A0A9Q1CNZ7_HOLLE</name>